<dbReference type="AlphaFoldDB" id="A0A941W0Z2"/>
<dbReference type="InterPro" id="IPR011204">
    <property type="entry name" value="Virulence_RhuM-like"/>
</dbReference>
<dbReference type="InterPro" id="IPR036597">
    <property type="entry name" value="Fido-like_dom_sf"/>
</dbReference>
<evidence type="ECO:0000259" key="1">
    <source>
        <dbReference type="PROSITE" id="PS51459"/>
    </source>
</evidence>
<dbReference type="Gene3D" id="1.20.120.1870">
    <property type="entry name" value="Fic/DOC protein, Fido domain"/>
    <property type="match status" value="1"/>
</dbReference>
<dbReference type="InterPro" id="IPR053737">
    <property type="entry name" value="Type_II_TA_Toxin"/>
</dbReference>
<gene>
    <name evidence="2" type="ORF">MAG551_00171</name>
</gene>
<dbReference type="EMBL" id="JAANXD010000009">
    <property type="protein sequence ID" value="MBS1257136.1"/>
    <property type="molecule type" value="Genomic_DNA"/>
</dbReference>
<organism evidence="2 3">
    <name type="scientific">Candidatus Scalindua arabica</name>
    <dbReference type="NCBI Taxonomy" id="1127984"/>
    <lineage>
        <taxon>Bacteria</taxon>
        <taxon>Pseudomonadati</taxon>
        <taxon>Planctomycetota</taxon>
        <taxon>Candidatus Brocadiia</taxon>
        <taxon>Candidatus Brocadiales</taxon>
        <taxon>Candidatus Scalinduaceae</taxon>
        <taxon>Candidatus Scalindua</taxon>
    </lineage>
</organism>
<dbReference type="PANTHER" id="PTHR35810">
    <property type="entry name" value="CYTOPLASMIC PROTEIN-RELATED"/>
    <property type="match status" value="1"/>
</dbReference>
<dbReference type="PROSITE" id="PS51459">
    <property type="entry name" value="FIDO"/>
    <property type="match status" value="1"/>
</dbReference>
<proteinExistence type="predicted"/>
<dbReference type="Proteomes" id="UP000722750">
    <property type="component" value="Unassembled WGS sequence"/>
</dbReference>
<dbReference type="Pfam" id="PF02661">
    <property type="entry name" value="Fic"/>
    <property type="match status" value="1"/>
</dbReference>
<accession>A0A941W0Z2</accession>
<dbReference type="SUPFAM" id="SSF140931">
    <property type="entry name" value="Fic-like"/>
    <property type="match status" value="1"/>
</dbReference>
<dbReference type="PANTHER" id="PTHR35810:SF1">
    <property type="entry name" value="CYTOPLASMIC PROTEIN"/>
    <property type="match status" value="1"/>
</dbReference>
<comment type="caution">
    <text evidence="2">The sequence shown here is derived from an EMBL/GenBank/DDBJ whole genome shotgun (WGS) entry which is preliminary data.</text>
</comment>
<dbReference type="InterPro" id="IPR003812">
    <property type="entry name" value="Fido"/>
</dbReference>
<reference evidence="2" key="1">
    <citation type="journal article" date="2021" name="ISME J.">
        <title>Fine-scale metabolic discontinuity in a stratified prokaryote microbiome of a Red Sea deep halocline.</title>
        <authorList>
            <person name="Michoud G."/>
            <person name="Ngugi D.K."/>
            <person name="Barozzi A."/>
            <person name="Merlino G."/>
            <person name="Calleja M.L."/>
            <person name="Delgado-Huertas A."/>
            <person name="Moran X.A.G."/>
            <person name="Daffonchio D."/>
        </authorList>
    </citation>
    <scope>NUCLEOTIDE SEQUENCE</scope>
    <source>
        <strain evidence="2">SuakinDeep_MAG55_1</strain>
    </source>
</reference>
<evidence type="ECO:0000313" key="2">
    <source>
        <dbReference type="EMBL" id="MBS1257136.1"/>
    </source>
</evidence>
<sequence length="328" mass="38233">MSKEQQKIIIYQEPDGKTAVEVNLAEETVWLTQAQMQALFNKDKRTISEHINKIYKEKELKRKGTVRKFRTVRQEGQRQVERELDHYNLDIIISVGYRVKSQRGTRFRIWATNVLKKHLVDGYTINEKRLRVSEQKYQNLKQSLKLLSNVVQIKDVSDEAKGLIEVITQYSHALDVLDDYDHERLSIPKGIKRSKFKLTYEKARKIIDALRKKFKGSTLVGREKDNSFQGSLGAIYQTFDGRDVYPTVEEKAAHLLYFVTKNHSFVDGNKRIAAALFICFLDRNGILYRKDRSQRIDNNALVALTLMIAVSKPREKEMMIKIILNLLI</sequence>
<evidence type="ECO:0000313" key="3">
    <source>
        <dbReference type="Proteomes" id="UP000722750"/>
    </source>
</evidence>
<feature type="domain" description="Fido" evidence="1">
    <location>
        <begin position="198"/>
        <end position="325"/>
    </location>
</feature>
<name>A0A941W0Z2_9BACT</name>
<dbReference type="Pfam" id="PF13310">
    <property type="entry name" value="Virulence_RhuM"/>
    <property type="match status" value="1"/>
</dbReference>
<protein>
    <recommendedName>
        <fullName evidence="1">Fido domain-containing protein</fullName>
    </recommendedName>
</protein>